<sequence length="117" mass="13671">MEASTTQLSDFDVVTERLQPFAPREDTRRRMRILAEEYRGKLSNLDDLLEGERLCCPIHEDNDDVIITGSGRNGTKKFICKKYHDPEFTGRDSASFRFSTYTSFEAFKVYRISSWRC</sequence>
<dbReference type="AlphaFoldDB" id="A0A133V0V0"/>
<protein>
    <submittedName>
        <fullName evidence="1">Uncharacterized protein</fullName>
    </submittedName>
</protein>
<dbReference type="EMBL" id="LHXW01000016">
    <property type="protein sequence ID" value="KXB00026.1"/>
    <property type="molecule type" value="Genomic_DNA"/>
</dbReference>
<organism evidence="1 2">
    <name type="scientific">candidate division MSBL1 archaeon SCGC-AAA261C02</name>
    <dbReference type="NCBI Taxonomy" id="1698272"/>
    <lineage>
        <taxon>Archaea</taxon>
        <taxon>Methanobacteriati</taxon>
        <taxon>Methanobacteriota</taxon>
        <taxon>candidate division MSBL1</taxon>
    </lineage>
</organism>
<keyword evidence="2" id="KW-1185">Reference proteome</keyword>
<proteinExistence type="predicted"/>
<evidence type="ECO:0000313" key="1">
    <source>
        <dbReference type="EMBL" id="KXB00026.1"/>
    </source>
</evidence>
<comment type="caution">
    <text evidence="1">The sequence shown here is derived from an EMBL/GenBank/DDBJ whole genome shotgun (WGS) entry which is preliminary data.</text>
</comment>
<gene>
    <name evidence="1" type="ORF">AKJ42_01970</name>
</gene>
<dbReference type="Proteomes" id="UP000070520">
    <property type="component" value="Unassembled WGS sequence"/>
</dbReference>
<accession>A0A133V0V0</accession>
<name>A0A133V0V0_9EURY</name>
<reference evidence="1 2" key="1">
    <citation type="journal article" date="2016" name="Sci. Rep.">
        <title>Metabolic traits of an uncultured archaeal lineage -MSBL1- from brine pools of the Red Sea.</title>
        <authorList>
            <person name="Mwirichia R."/>
            <person name="Alam I."/>
            <person name="Rashid M."/>
            <person name="Vinu M."/>
            <person name="Ba-Alawi W."/>
            <person name="Anthony Kamau A."/>
            <person name="Kamanda Ngugi D."/>
            <person name="Goker M."/>
            <person name="Klenk H.P."/>
            <person name="Bajic V."/>
            <person name="Stingl U."/>
        </authorList>
    </citation>
    <scope>NUCLEOTIDE SEQUENCE [LARGE SCALE GENOMIC DNA]</scope>
    <source>
        <strain evidence="1">SCGC-AAA261C02</strain>
    </source>
</reference>
<evidence type="ECO:0000313" key="2">
    <source>
        <dbReference type="Proteomes" id="UP000070520"/>
    </source>
</evidence>